<organism evidence="1">
    <name type="scientific">marine metagenome</name>
    <dbReference type="NCBI Taxonomy" id="408172"/>
    <lineage>
        <taxon>unclassified sequences</taxon>
        <taxon>metagenomes</taxon>
        <taxon>ecological metagenomes</taxon>
    </lineage>
</organism>
<accession>A0A382XK89</accession>
<reference evidence="1" key="1">
    <citation type="submission" date="2018-05" db="EMBL/GenBank/DDBJ databases">
        <authorList>
            <person name="Lanie J.A."/>
            <person name="Ng W.-L."/>
            <person name="Kazmierczak K.M."/>
            <person name="Andrzejewski T.M."/>
            <person name="Davidsen T.M."/>
            <person name="Wayne K.J."/>
            <person name="Tettelin H."/>
            <person name="Glass J.I."/>
            <person name="Rusch D."/>
            <person name="Podicherti R."/>
            <person name="Tsui H.-C.T."/>
            <person name="Winkler M.E."/>
        </authorList>
    </citation>
    <scope>NUCLEOTIDE SEQUENCE</scope>
</reference>
<name>A0A382XK89_9ZZZZ</name>
<dbReference type="EMBL" id="UINC01168290">
    <property type="protein sequence ID" value="SVD71254.1"/>
    <property type="molecule type" value="Genomic_DNA"/>
</dbReference>
<evidence type="ECO:0000313" key="1">
    <source>
        <dbReference type="EMBL" id="SVD71254.1"/>
    </source>
</evidence>
<gene>
    <name evidence="1" type="ORF">METZ01_LOCUS424108</name>
</gene>
<dbReference type="AlphaFoldDB" id="A0A382XK89"/>
<protein>
    <submittedName>
        <fullName evidence="1">Uncharacterized protein</fullName>
    </submittedName>
</protein>
<proteinExistence type="predicted"/>
<sequence length="83" mass="9583">MNAFTLLSILCLLSLLSGACSYSSSSGWSFSDSDDYEERRREEAIDRKTDRILKVGRIKDPVEARRQAKGEVFEEEILRPRRK</sequence>